<feature type="transmembrane region" description="Helical" evidence="1">
    <location>
        <begin position="48"/>
        <end position="66"/>
    </location>
</feature>
<keyword evidence="1" id="KW-0472">Membrane</keyword>
<evidence type="ECO:0000313" key="3">
    <source>
        <dbReference type="Proteomes" id="UP000008520"/>
    </source>
</evidence>
<dbReference type="Proteomes" id="UP000008520">
    <property type="component" value="Chromosome"/>
</dbReference>
<keyword evidence="1" id="KW-1133">Transmembrane helix</keyword>
<accession>F9VDE3</accession>
<sequence>MHMEKVKSFFTAKRILVLLILLLIVIFAVLNFSPVRVNMLFFNIDIPMFYGIIAVGLIGFVCGYVMRGRK</sequence>
<dbReference type="HOGENOM" id="CLU_2752733_0_0_9"/>
<reference evidence="2 3" key="1">
    <citation type="journal article" date="2011" name="PLoS ONE">
        <title>Complete genome sequence and comparative analysis of the fish pathogen Lactococcus garvieae.</title>
        <authorList>
            <person name="Morita H."/>
            <person name="Toh H."/>
            <person name="Oshima K."/>
            <person name="Yoshizaki M."/>
            <person name="Kawanishi M."/>
            <person name="Nakaya K."/>
            <person name="Suzuki T."/>
            <person name="Miyauchi E."/>
            <person name="Ishii Y."/>
            <person name="Tanabe S."/>
            <person name="Murakami M."/>
            <person name="Hattori M."/>
        </authorList>
    </citation>
    <scope>NUCLEOTIDE SEQUENCE [LARGE SCALE GENOMIC DNA]</scope>
    <source>
        <strain evidence="2 3">Lg2</strain>
    </source>
</reference>
<evidence type="ECO:0000256" key="1">
    <source>
        <dbReference type="SAM" id="Phobius"/>
    </source>
</evidence>
<keyword evidence="1" id="KW-0812">Transmembrane</keyword>
<organism evidence="2 3">
    <name type="scientific">Lactococcus garvieae (strain Lg2)</name>
    <name type="common">Enterococcus seriolicida</name>
    <dbReference type="NCBI Taxonomy" id="420890"/>
    <lineage>
        <taxon>Bacteria</taxon>
        <taxon>Bacillati</taxon>
        <taxon>Bacillota</taxon>
        <taxon>Bacilli</taxon>
        <taxon>Lactobacillales</taxon>
        <taxon>Streptococcaceae</taxon>
        <taxon>Lactococcus</taxon>
    </lineage>
</organism>
<dbReference type="PATRIC" id="fig|420890.5.peg.879"/>
<evidence type="ECO:0000313" key="2">
    <source>
        <dbReference type="EMBL" id="BAK60344.1"/>
    </source>
</evidence>
<proteinExistence type="predicted"/>
<gene>
    <name evidence="2" type="ordered locus">LCGL_0884</name>
</gene>
<dbReference type="KEGG" id="lgv:LCGL_0884"/>
<evidence type="ECO:0008006" key="4">
    <source>
        <dbReference type="Google" id="ProtNLM"/>
    </source>
</evidence>
<protein>
    <recommendedName>
        <fullName evidence="4">DUF1049 domain-containing protein</fullName>
    </recommendedName>
</protein>
<name>F9VDE3_LACGL</name>
<dbReference type="EMBL" id="AP009333">
    <property type="protein sequence ID" value="BAK60344.1"/>
    <property type="molecule type" value="Genomic_DNA"/>
</dbReference>
<keyword evidence="3" id="KW-1185">Reference proteome</keyword>
<dbReference type="eggNOG" id="ENOG50308FZ">
    <property type="taxonomic scope" value="Bacteria"/>
</dbReference>
<dbReference type="AlphaFoldDB" id="F9VDE3"/>
<dbReference type="STRING" id="420890.LCGL_0884"/>